<proteinExistence type="predicted"/>
<dbReference type="AlphaFoldDB" id="A0AAE8U2T7"/>
<evidence type="ECO:0000313" key="2">
    <source>
        <dbReference type="Proteomes" id="UP000291892"/>
    </source>
</evidence>
<name>A0AAE8U2T7_9HYPH</name>
<gene>
    <name evidence="1" type="ORF">ELG94_08845</name>
</gene>
<dbReference type="Proteomes" id="UP000291892">
    <property type="component" value="Unassembled WGS sequence"/>
</dbReference>
<organism evidence="1 2">
    <name type="scientific">Rhizobium ruizarguesonis</name>
    <dbReference type="NCBI Taxonomy" id="2081791"/>
    <lineage>
        <taxon>Bacteria</taxon>
        <taxon>Pseudomonadati</taxon>
        <taxon>Pseudomonadota</taxon>
        <taxon>Alphaproteobacteria</taxon>
        <taxon>Hyphomicrobiales</taxon>
        <taxon>Rhizobiaceae</taxon>
        <taxon>Rhizobium/Agrobacterium group</taxon>
        <taxon>Rhizobium</taxon>
    </lineage>
</organism>
<dbReference type="RefSeq" id="WP_130822556.1">
    <property type="nucleotide sequence ID" value="NZ_SIKX01000001.1"/>
</dbReference>
<protein>
    <submittedName>
        <fullName evidence="1">Uncharacterized protein</fullName>
    </submittedName>
</protein>
<comment type="caution">
    <text evidence="1">The sequence shown here is derived from an EMBL/GenBank/DDBJ whole genome shotgun (WGS) entry which is preliminary data.</text>
</comment>
<dbReference type="EMBL" id="SIKX01000001">
    <property type="protein sequence ID" value="TBF18460.1"/>
    <property type="molecule type" value="Genomic_DNA"/>
</dbReference>
<reference evidence="1 2" key="1">
    <citation type="submission" date="2019-02" db="EMBL/GenBank/DDBJ databases">
        <title>The genomic architecture of introgression among sibling species of bacteria.</title>
        <authorList>
            <person name="Cavassim M.I.A."/>
            <person name="Moeskjaer S."/>
            <person name="Moslemi C."/>
            <person name="Fields B."/>
            <person name="Bachmann A."/>
            <person name="Vilhjalmsson B."/>
            <person name="Schierup M.H."/>
            <person name="Young J.P.W."/>
            <person name="Andersen S.U."/>
        </authorList>
    </citation>
    <scope>NUCLEOTIDE SEQUENCE [LARGE SCALE GENOMIC DNA]</scope>
    <source>
        <strain evidence="1 2">SM42</strain>
    </source>
</reference>
<accession>A0AAE8U2T7</accession>
<evidence type="ECO:0000313" key="1">
    <source>
        <dbReference type="EMBL" id="TBF18460.1"/>
    </source>
</evidence>
<sequence length="117" mass="12955">MRNRNDVGLFYLHDPARIAETAAFKADQIRAVLDCSPFWFGEAEAGDPFAEEKKATVGKMIAKLALKGPHYNTITNGESVLATIRALSIISLELQDRFAKFGYEPGDFDQDEDDEAA</sequence>